<dbReference type="RefSeq" id="WP_072285797.1">
    <property type="nucleotide sequence ID" value="NZ_CP015455.1"/>
</dbReference>
<keyword evidence="1" id="KW-1133">Transmembrane helix</keyword>
<accession>A0A1L3GDF1</accession>
<organism evidence="2 3">
    <name type="scientific">Syntrophotalea acetylenica</name>
    <name type="common">Pelobacter acetylenicus</name>
    <dbReference type="NCBI Taxonomy" id="29542"/>
    <lineage>
        <taxon>Bacteria</taxon>
        <taxon>Pseudomonadati</taxon>
        <taxon>Thermodesulfobacteriota</taxon>
        <taxon>Desulfuromonadia</taxon>
        <taxon>Desulfuromonadales</taxon>
        <taxon>Syntrophotaleaceae</taxon>
        <taxon>Syntrophotalea</taxon>
    </lineage>
</organism>
<dbReference type="STRING" id="29542.A6070_10920"/>
<dbReference type="KEGG" id="pace:A6070_10920"/>
<protein>
    <submittedName>
        <fullName evidence="2">Uncharacterized protein</fullName>
    </submittedName>
</protein>
<keyword evidence="1" id="KW-0472">Membrane</keyword>
<feature type="transmembrane region" description="Helical" evidence="1">
    <location>
        <begin position="140"/>
        <end position="162"/>
    </location>
</feature>
<evidence type="ECO:0000313" key="3">
    <source>
        <dbReference type="Proteomes" id="UP000182264"/>
    </source>
</evidence>
<dbReference type="EMBL" id="CP015518">
    <property type="protein sequence ID" value="APG23981.1"/>
    <property type="molecule type" value="Genomic_DNA"/>
</dbReference>
<dbReference type="Proteomes" id="UP000182264">
    <property type="component" value="Chromosome"/>
</dbReference>
<dbReference type="OrthoDB" id="5393855at2"/>
<proteinExistence type="predicted"/>
<feature type="transmembrane region" description="Helical" evidence="1">
    <location>
        <begin position="99"/>
        <end position="120"/>
    </location>
</feature>
<sequence>MSRGASPDIMPMPPGQEIHPKGFLEAISFIEQNFANELGGAVIRDTFLTTKQRIEFFEVGFRSSFLSGLIAALLTPVAIGVVERYIPVFGSTDPDTFDLVFAFLLAVGYSLGFGIFLAYAATKFIGNYTKAMIRNLLGGVVAGAILKAILAFIAFHFLYFAVLSDAHMQWAAKALYRLHVPQSAVLAIYHWVYGFKPVLLTSAWLVLGVTAVFIAIPTVALLLATRRNRKLIEAGVVHVD</sequence>
<name>A0A1L3GDF1_SYNAC</name>
<evidence type="ECO:0000313" key="2">
    <source>
        <dbReference type="EMBL" id="APG23981.1"/>
    </source>
</evidence>
<keyword evidence="3" id="KW-1185">Reference proteome</keyword>
<feature type="transmembrane region" description="Helical" evidence="1">
    <location>
        <begin position="204"/>
        <end position="224"/>
    </location>
</feature>
<reference evidence="2 3" key="1">
    <citation type="journal article" date="2017" name="Genome Announc.">
        <title>Complete Genome Sequences of Two Acetylene-Fermenting Pelobacter acetylenicus Strains.</title>
        <authorList>
            <person name="Sutton J.M."/>
            <person name="Baesman S.M."/>
            <person name="Fierst J.L."/>
            <person name="Poret-Peterson A.T."/>
            <person name="Oremland R.S."/>
            <person name="Dunlap D.S."/>
            <person name="Akob D.M."/>
        </authorList>
    </citation>
    <scope>NUCLEOTIDE SEQUENCE [LARGE SCALE GENOMIC DNA]</scope>
    <source>
        <strain evidence="2 3">DSM 3247</strain>
    </source>
</reference>
<evidence type="ECO:0000256" key="1">
    <source>
        <dbReference type="SAM" id="Phobius"/>
    </source>
</evidence>
<gene>
    <name evidence="2" type="ORF">A7E75_02300</name>
</gene>
<dbReference type="AlphaFoldDB" id="A0A1L3GDF1"/>
<keyword evidence="1" id="KW-0812">Transmembrane</keyword>
<feature type="transmembrane region" description="Helical" evidence="1">
    <location>
        <begin position="65"/>
        <end position="87"/>
    </location>
</feature>